<sequence length="326" mass="37888">MTPKKLFPKLIYTVYQVSLQYQETPGRGLSSSLEKTLRTFLASQCYFDITVLNTGLVFISCGKWKAISVMQNLLLINYPMSADDIIRSLKNDMEFYMFHCFTGRLKTVMMFFWILSVKHYKKKEQVSSFIEFCSTSNNLRNIHAKSSEIITQFYAVSQLSKKQLYKLCIYMSYLLLDMHSKQENALFAFAVDEHETVELLLRIIKKLGQIRESFDSYERILASWKERSKVQMESKKTDVIVYNFISNMVLSATLIGATMGNSFGTNLNVPFYYSTKGYKAALWYIVSFSVIVAVGIFIFIFAYCNKNLVKYIKKQRNHSSQVLWSE</sequence>
<keyword evidence="3" id="KW-1185">Reference proteome</keyword>
<feature type="transmembrane region" description="Helical" evidence="1">
    <location>
        <begin position="280"/>
        <end position="304"/>
    </location>
</feature>
<evidence type="ECO:0000313" key="2">
    <source>
        <dbReference type="EMBL" id="GJQ10299.1"/>
    </source>
</evidence>
<comment type="caution">
    <text evidence="2">The sequence shown here is derived from an EMBL/GenBank/DDBJ whole genome shotgun (WGS) entry which is preliminary data.</text>
</comment>
<dbReference type="OrthoDB" id="10410714at2759"/>
<evidence type="ECO:0000313" key="3">
    <source>
        <dbReference type="Proteomes" id="UP001061958"/>
    </source>
</evidence>
<dbReference type="EMBL" id="BQMJ01000014">
    <property type="protein sequence ID" value="GJQ10299.1"/>
    <property type="molecule type" value="Genomic_DNA"/>
</dbReference>
<name>A0A9C7UNW6_9RHOD</name>
<keyword evidence="1" id="KW-0812">Transmembrane</keyword>
<dbReference type="AlphaFoldDB" id="A0A9C7UNW6"/>
<keyword evidence="1" id="KW-0472">Membrane</keyword>
<proteinExistence type="predicted"/>
<evidence type="ECO:0000256" key="1">
    <source>
        <dbReference type="SAM" id="Phobius"/>
    </source>
</evidence>
<feature type="transmembrane region" description="Helical" evidence="1">
    <location>
        <begin position="96"/>
        <end position="115"/>
    </location>
</feature>
<gene>
    <name evidence="2" type="ORF">GpartN1_g2090.t1</name>
</gene>
<reference evidence="2" key="2">
    <citation type="submission" date="2022-01" db="EMBL/GenBank/DDBJ databases">
        <authorList>
            <person name="Hirooka S."/>
            <person name="Miyagishima S.Y."/>
        </authorList>
    </citation>
    <scope>NUCLEOTIDE SEQUENCE</scope>
    <source>
        <strain evidence="2">NBRC 102759</strain>
    </source>
</reference>
<dbReference type="Proteomes" id="UP001061958">
    <property type="component" value="Unassembled WGS sequence"/>
</dbReference>
<keyword evidence="1" id="KW-1133">Transmembrane helix</keyword>
<reference evidence="2" key="1">
    <citation type="journal article" date="2022" name="Proc. Natl. Acad. Sci. U.S.A.">
        <title>Life cycle and functional genomics of the unicellular red alga Galdieria for elucidating algal and plant evolution and industrial use.</title>
        <authorList>
            <person name="Hirooka S."/>
            <person name="Itabashi T."/>
            <person name="Ichinose T.M."/>
            <person name="Onuma R."/>
            <person name="Fujiwara T."/>
            <person name="Yamashita S."/>
            <person name="Jong L.W."/>
            <person name="Tomita R."/>
            <person name="Iwane A.H."/>
            <person name="Miyagishima S.Y."/>
        </authorList>
    </citation>
    <scope>NUCLEOTIDE SEQUENCE</scope>
    <source>
        <strain evidence="2">NBRC 102759</strain>
    </source>
</reference>
<feature type="transmembrane region" description="Helical" evidence="1">
    <location>
        <begin position="239"/>
        <end position="260"/>
    </location>
</feature>
<accession>A0A9C7UNW6</accession>
<evidence type="ECO:0008006" key="4">
    <source>
        <dbReference type="Google" id="ProtNLM"/>
    </source>
</evidence>
<protein>
    <recommendedName>
        <fullName evidence="4">Magnesium transporter</fullName>
    </recommendedName>
</protein>
<organism evidence="2 3">
    <name type="scientific">Galdieria partita</name>
    <dbReference type="NCBI Taxonomy" id="83374"/>
    <lineage>
        <taxon>Eukaryota</taxon>
        <taxon>Rhodophyta</taxon>
        <taxon>Bangiophyceae</taxon>
        <taxon>Galdieriales</taxon>
        <taxon>Galdieriaceae</taxon>
        <taxon>Galdieria</taxon>
    </lineage>
</organism>